<feature type="coiled-coil region" evidence="1">
    <location>
        <begin position="13"/>
        <end position="40"/>
    </location>
</feature>
<organism evidence="2">
    <name type="scientific">hydrothermal vent metagenome</name>
    <dbReference type="NCBI Taxonomy" id="652676"/>
    <lineage>
        <taxon>unclassified sequences</taxon>
        <taxon>metagenomes</taxon>
        <taxon>ecological metagenomes</taxon>
    </lineage>
</organism>
<sequence length="107" mass="12862">MSDLSIIDKYKTISELLVRLHRLENRITVLEKDNLLLVRENADLRERIDLIERFVGLFGKDCIECLVADREFVGEKWISYLNRVQIRYHIRTRNNFKVYLPPEREGK</sequence>
<dbReference type="AlphaFoldDB" id="A0A3B0TZ40"/>
<protein>
    <submittedName>
        <fullName evidence="2">Uncharacterized protein</fullName>
    </submittedName>
</protein>
<name>A0A3B0TZ40_9ZZZZ</name>
<dbReference type="EMBL" id="UOEL01000109">
    <property type="protein sequence ID" value="VAW13804.1"/>
    <property type="molecule type" value="Genomic_DNA"/>
</dbReference>
<evidence type="ECO:0000313" key="2">
    <source>
        <dbReference type="EMBL" id="VAW13804.1"/>
    </source>
</evidence>
<evidence type="ECO:0000256" key="1">
    <source>
        <dbReference type="SAM" id="Coils"/>
    </source>
</evidence>
<accession>A0A3B0TZ40</accession>
<proteinExistence type="predicted"/>
<gene>
    <name evidence="2" type="ORF">MNBD_BACTEROID03-2584</name>
</gene>
<keyword evidence="1" id="KW-0175">Coiled coil</keyword>
<reference evidence="2" key="1">
    <citation type="submission" date="2018-06" db="EMBL/GenBank/DDBJ databases">
        <authorList>
            <person name="Zhirakovskaya E."/>
        </authorList>
    </citation>
    <scope>NUCLEOTIDE SEQUENCE</scope>
</reference>